<proteinExistence type="predicted"/>
<feature type="compositionally biased region" description="Acidic residues" evidence="2">
    <location>
        <begin position="395"/>
        <end position="405"/>
    </location>
</feature>
<evidence type="ECO:0000313" key="7">
    <source>
        <dbReference type="Proteomes" id="UP001156389"/>
    </source>
</evidence>
<dbReference type="InterPro" id="IPR032696">
    <property type="entry name" value="SQ_cyclase_C"/>
</dbReference>
<accession>A0ABT2JQP8</accession>
<organism evidence="6 7">
    <name type="scientific">Streptomyces gossypii</name>
    <dbReference type="NCBI Taxonomy" id="2883101"/>
    <lineage>
        <taxon>Bacteria</taxon>
        <taxon>Bacillati</taxon>
        <taxon>Actinomycetota</taxon>
        <taxon>Actinomycetes</taxon>
        <taxon>Kitasatosporales</taxon>
        <taxon>Streptomycetaceae</taxon>
        <taxon>Streptomyces</taxon>
    </lineage>
</organism>
<gene>
    <name evidence="6" type="ORF">LHJ74_09815</name>
</gene>
<dbReference type="InterPro" id="IPR008930">
    <property type="entry name" value="Terpenoid_cyclase/PrenylTrfase"/>
</dbReference>
<evidence type="ECO:0000256" key="1">
    <source>
        <dbReference type="ARBA" id="ARBA00022723"/>
    </source>
</evidence>
<feature type="compositionally biased region" description="Basic and acidic residues" evidence="2">
    <location>
        <begin position="255"/>
        <end position="265"/>
    </location>
</feature>
<feature type="signal peptide" evidence="4">
    <location>
        <begin position="1"/>
        <end position="30"/>
    </location>
</feature>
<dbReference type="Proteomes" id="UP001156389">
    <property type="component" value="Unassembled WGS sequence"/>
</dbReference>
<keyword evidence="7" id="KW-1185">Reference proteome</keyword>
<protein>
    <recommendedName>
        <fullName evidence="5">Squalene cyclase C-terminal domain-containing protein</fullName>
    </recommendedName>
</protein>
<dbReference type="Pfam" id="PF13243">
    <property type="entry name" value="SQHop_cyclase_C"/>
    <property type="match status" value="1"/>
</dbReference>
<sequence length="437" mass="44213">MYLRRSAAVLAASTVLCTAAAAAVSPVAFAAPAAAGDDDGLYGKGDPKYDGVWRQSVALLAQDTVGVTPGAEGEKWLLGQQCADGSFAAYRADPGEKCGKQTPADINATAAAVQALAALGGHSKAVEKSVSWLESVQNEDGGWGYNPGSPSDANSVSIVIGAFAAVGQDASKTVSEKDNTPFDALAGLQLRCDAKAAERGAFAYQPDKKGALAPNADATAAAALAGLDEGLVVEPLEKDDEESPEPLKCGGNDGGDDKDGGKGGAEEPEDAAEAAAAYLADVLEKNDHHLDSVTPGAEDQPDYGNTADAVIALAAGGHGDEARATLGWLEKHAADWDKSKADPAALGSLVLASRAAGADPRDFGGTDLVKRLNATGPTPRKVATPEETAAATKEGDDDGKDDDDNSTVLTFSLIGAGLAAGAGIGFLLSSRRKRQGL</sequence>
<evidence type="ECO:0000256" key="3">
    <source>
        <dbReference type="SAM" id="Phobius"/>
    </source>
</evidence>
<feature type="transmembrane region" description="Helical" evidence="3">
    <location>
        <begin position="408"/>
        <end position="428"/>
    </location>
</feature>
<comment type="caution">
    <text evidence="6">The sequence shown here is derived from an EMBL/GenBank/DDBJ whole genome shotgun (WGS) entry which is preliminary data.</text>
</comment>
<name>A0ABT2JQP8_9ACTN</name>
<keyword evidence="4" id="KW-0732">Signal</keyword>
<feature type="region of interest" description="Disordered" evidence="2">
    <location>
        <begin position="236"/>
        <end position="272"/>
    </location>
</feature>
<dbReference type="SUPFAM" id="SSF48239">
    <property type="entry name" value="Terpenoid cyclases/Protein prenyltransferases"/>
    <property type="match status" value="1"/>
</dbReference>
<evidence type="ECO:0000259" key="5">
    <source>
        <dbReference type="Pfam" id="PF13243"/>
    </source>
</evidence>
<dbReference type="EMBL" id="JAJAGO010000004">
    <property type="protein sequence ID" value="MCT2590205.1"/>
    <property type="molecule type" value="Genomic_DNA"/>
</dbReference>
<keyword evidence="3" id="KW-0812">Transmembrane</keyword>
<evidence type="ECO:0000313" key="6">
    <source>
        <dbReference type="EMBL" id="MCT2590205.1"/>
    </source>
</evidence>
<feature type="chain" id="PRO_5045367178" description="Squalene cyclase C-terminal domain-containing protein" evidence="4">
    <location>
        <begin position="31"/>
        <end position="437"/>
    </location>
</feature>
<dbReference type="Gene3D" id="1.50.10.20">
    <property type="match status" value="1"/>
</dbReference>
<dbReference type="RefSeq" id="WP_260217520.1">
    <property type="nucleotide sequence ID" value="NZ_JAJAGO010000004.1"/>
</dbReference>
<evidence type="ECO:0000256" key="4">
    <source>
        <dbReference type="SAM" id="SignalP"/>
    </source>
</evidence>
<keyword evidence="3" id="KW-1133">Transmembrane helix</keyword>
<feature type="region of interest" description="Disordered" evidence="2">
    <location>
        <begin position="362"/>
        <end position="405"/>
    </location>
</feature>
<keyword evidence="1" id="KW-0479">Metal-binding</keyword>
<feature type="domain" description="Squalene cyclase C-terminal" evidence="5">
    <location>
        <begin position="106"/>
        <end position="154"/>
    </location>
</feature>
<evidence type="ECO:0000256" key="2">
    <source>
        <dbReference type="SAM" id="MobiDB-lite"/>
    </source>
</evidence>
<keyword evidence="3" id="KW-0472">Membrane</keyword>
<reference evidence="6 7" key="1">
    <citation type="submission" date="2021-10" db="EMBL/GenBank/DDBJ databases">
        <title>Streptomyces gossypii sp. nov., isolated from soil collected from cotton field.</title>
        <authorList>
            <person name="Ge X."/>
            <person name="Chen X."/>
            <person name="Liu W."/>
        </authorList>
    </citation>
    <scope>NUCLEOTIDE SEQUENCE [LARGE SCALE GENOMIC DNA]</scope>
    <source>
        <strain evidence="6 7">N2-109</strain>
    </source>
</reference>